<dbReference type="Gene3D" id="1.25.40.10">
    <property type="entry name" value="Tetratricopeptide repeat domain"/>
    <property type="match status" value="1"/>
</dbReference>
<protein>
    <submittedName>
        <fullName evidence="5">AAA family ATPase</fullName>
    </submittedName>
</protein>
<dbReference type="InterPro" id="IPR027417">
    <property type="entry name" value="P-loop_NTPase"/>
</dbReference>
<dbReference type="Gene3D" id="1.10.10.10">
    <property type="entry name" value="Winged helix-like DNA-binding domain superfamily/Winged helix DNA-binding domain"/>
    <property type="match status" value="1"/>
</dbReference>
<reference evidence="5" key="1">
    <citation type="submission" date="2024-07" db="EMBL/GenBank/DDBJ databases">
        <authorList>
            <person name="Yu S.T."/>
        </authorList>
    </citation>
    <scope>NUCLEOTIDE SEQUENCE</scope>
    <source>
        <strain evidence="5">R28</strain>
    </source>
</reference>
<dbReference type="GO" id="GO:0004016">
    <property type="term" value="F:adenylate cyclase activity"/>
    <property type="evidence" value="ECO:0007669"/>
    <property type="project" value="TreeGrafter"/>
</dbReference>
<dbReference type="CDD" id="cd06170">
    <property type="entry name" value="LuxR_C_like"/>
    <property type="match status" value="1"/>
</dbReference>
<dbReference type="Pfam" id="PF00196">
    <property type="entry name" value="GerE"/>
    <property type="match status" value="1"/>
</dbReference>
<dbReference type="EMBL" id="CP163439">
    <property type="protein sequence ID" value="XDQ38287.1"/>
    <property type="molecule type" value="Genomic_DNA"/>
</dbReference>
<feature type="compositionally biased region" description="Low complexity" evidence="3">
    <location>
        <begin position="503"/>
        <end position="514"/>
    </location>
</feature>
<dbReference type="GO" id="GO:0006355">
    <property type="term" value="P:regulation of DNA-templated transcription"/>
    <property type="evidence" value="ECO:0007669"/>
    <property type="project" value="InterPro"/>
</dbReference>
<evidence type="ECO:0000256" key="2">
    <source>
        <dbReference type="ARBA" id="ARBA00022840"/>
    </source>
</evidence>
<dbReference type="InterPro" id="IPR036388">
    <property type="entry name" value="WH-like_DNA-bd_sf"/>
</dbReference>
<gene>
    <name evidence="5" type="ORF">AB5J49_35750</name>
</gene>
<evidence type="ECO:0000259" key="4">
    <source>
        <dbReference type="PROSITE" id="PS50043"/>
    </source>
</evidence>
<dbReference type="RefSeq" id="WP_369172985.1">
    <property type="nucleotide sequence ID" value="NZ_CP163439.1"/>
</dbReference>
<dbReference type="InterPro" id="IPR041664">
    <property type="entry name" value="AAA_16"/>
</dbReference>
<evidence type="ECO:0000313" key="5">
    <source>
        <dbReference type="EMBL" id="XDQ38287.1"/>
    </source>
</evidence>
<dbReference type="PANTHER" id="PTHR16305:SF35">
    <property type="entry name" value="TRANSCRIPTIONAL ACTIVATOR DOMAIN"/>
    <property type="match status" value="1"/>
</dbReference>
<dbReference type="PANTHER" id="PTHR16305">
    <property type="entry name" value="TESTICULAR SOLUBLE ADENYLYL CYCLASE"/>
    <property type="match status" value="1"/>
</dbReference>
<accession>A0AB39Q7J5</accession>
<proteinExistence type="predicted"/>
<dbReference type="AlphaFoldDB" id="A0AB39Q7J5"/>
<evidence type="ECO:0000256" key="1">
    <source>
        <dbReference type="ARBA" id="ARBA00022741"/>
    </source>
</evidence>
<dbReference type="PROSITE" id="PS50043">
    <property type="entry name" value="HTH_LUXR_2"/>
    <property type="match status" value="1"/>
</dbReference>
<dbReference type="InterPro" id="IPR011990">
    <property type="entry name" value="TPR-like_helical_dom_sf"/>
</dbReference>
<organism evidence="5">
    <name type="scientific">Streptomyces sp. R28</name>
    <dbReference type="NCBI Taxonomy" id="3238628"/>
    <lineage>
        <taxon>Bacteria</taxon>
        <taxon>Bacillati</taxon>
        <taxon>Actinomycetota</taxon>
        <taxon>Actinomycetes</taxon>
        <taxon>Kitasatosporales</taxon>
        <taxon>Streptomycetaceae</taxon>
        <taxon>Streptomyces</taxon>
    </lineage>
</organism>
<dbReference type="SUPFAM" id="SSF48452">
    <property type="entry name" value="TPR-like"/>
    <property type="match status" value="1"/>
</dbReference>
<dbReference type="Gene3D" id="3.40.50.300">
    <property type="entry name" value="P-loop containing nucleotide triphosphate hydrolases"/>
    <property type="match status" value="1"/>
</dbReference>
<dbReference type="GO" id="GO:0005524">
    <property type="term" value="F:ATP binding"/>
    <property type="evidence" value="ECO:0007669"/>
    <property type="project" value="UniProtKB-KW"/>
</dbReference>
<name>A0AB39Q7J5_9ACTN</name>
<feature type="domain" description="HTH luxR-type" evidence="4">
    <location>
        <begin position="849"/>
        <end position="914"/>
    </location>
</feature>
<feature type="region of interest" description="Disordered" evidence="3">
    <location>
        <begin position="490"/>
        <end position="514"/>
    </location>
</feature>
<evidence type="ECO:0000256" key="3">
    <source>
        <dbReference type="SAM" id="MobiDB-lite"/>
    </source>
</evidence>
<dbReference type="GO" id="GO:0005737">
    <property type="term" value="C:cytoplasm"/>
    <property type="evidence" value="ECO:0007669"/>
    <property type="project" value="TreeGrafter"/>
</dbReference>
<dbReference type="SUPFAM" id="SSF52540">
    <property type="entry name" value="P-loop containing nucleoside triphosphate hydrolases"/>
    <property type="match status" value="1"/>
</dbReference>
<dbReference type="InterPro" id="IPR016032">
    <property type="entry name" value="Sig_transdc_resp-reg_C-effctor"/>
</dbReference>
<dbReference type="SMART" id="SM00421">
    <property type="entry name" value="HTH_LUXR"/>
    <property type="match status" value="1"/>
</dbReference>
<keyword evidence="1" id="KW-0547">Nucleotide-binding</keyword>
<sequence>MLIERERELEMLDGLFAETATGRGRIVLVSGAVASGKTELFRSFVDRNADGGSLFLSATATVADREVPFGVLRQLLDCTPLSTERIAEILTAQSELETVRRATAALIELSGTTPLAVIVDDVHHTDEPSMDCLLRLTNRSRSTRTMLLLAESAYDWSMHPSYRIELVRQTHFRRIRLSPLSMNGVSEMLTQHLGRETARGLATEVHEATGGNQLLVRALIEDHDDAVESFEQDSHVAGESFRQAVLTCLQRSGPDALEVAKGLAVLDTAASTDRVAKLIGRDPDEVTRLLHALHALGLLDGDCFRHPLGRAAVYADLSGRELAQLHTGAAQLLRQGAGDATEVAEHLVAAKSVRADWAITDLRRAAEEAMAVDDEESAVRYIEFALSVCTEACQRAQLRMLLMRAEWRKDPVAAARHLTTLFQEQRDGHLDADQTAMLVRYGMWHGRTEDATEAMDQLVGPHPTVNEPLGSLLSSTKDWLSHAYPQFLPGGTDGAPAPSVDGATAPPAQQDQAASVLSAVLRQGDGDGRCTRVAEQILQGTPLTDNSLEAITSALQTLIYGERLPMAARWCDMLLAEAEARGVTWWQAVFSACRAEIAIRNGELADAERHAARALDLIGPQGWGVAVGVPLGALLYTATAMGDFESARKYLKEPVPSAMFQTRYGLSYQRARGRYYLATDRLQAALADFRYCGELMTTWGLDAPALVPWRSDSAEVHLRLGDHERAQQLAQEQMALAGSPKSRTHGASLRVLAATIGHRGRLRLLKESVEVLQASGDRLTLTQALYDLSRAHQVLGDFGKARMISRRAGRLAKECRVERMQDQLAPSHEQPLMLVPDEGETWKQPGTTARQAADILTLSERKVAALASLGYTNREISGKLHITVSTVEQHLTKIFRKLKVKRRTDLPVELEFHAASSA</sequence>
<keyword evidence="2" id="KW-0067">ATP-binding</keyword>
<dbReference type="GO" id="GO:0003677">
    <property type="term" value="F:DNA binding"/>
    <property type="evidence" value="ECO:0007669"/>
    <property type="project" value="InterPro"/>
</dbReference>
<dbReference type="Pfam" id="PF13191">
    <property type="entry name" value="AAA_16"/>
    <property type="match status" value="1"/>
</dbReference>
<dbReference type="InterPro" id="IPR000792">
    <property type="entry name" value="Tscrpt_reg_LuxR_C"/>
</dbReference>
<dbReference type="SUPFAM" id="SSF46894">
    <property type="entry name" value="C-terminal effector domain of the bipartite response regulators"/>
    <property type="match status" value="1"/>
</dbReference>
<dbReference type="PRINTS" id="PR00038">
    <property type="entry name" value="HTHLUXR"/>
</dbReference>